<comment type="similarity">
    <text evidence="4">Belongs to the SbcD family.</text>
</comment>
<dbReference type="PANTHER" id="PTHR30337:SF0">
    <property type="entry name" value="NUCLEASE SBCCD SUBUNIT D"/>
    <property type="match status" value="1"/>
</dbReference>
<dbReference type="InterPro" id="IPR029052">
    <property type="entry name" value="Metallo-depent_PP-like"/>
</dbReference>
<dbReference type="GO" id="GO:0004519">
    <property type="term" value="F:endonuclease activity"/>
    <property type="evidence" value="ECO:0007669"/>
    <property type="project" value="UniProtKB-KW"/>
</dbReference>
<comment type="function">
    <text evidence="4">SbcCD cleaves DNA hairpin structures. These structures can inhibit DNA replication and are intermediates in certain DNA recombination reactions. The complex acts as a 3'-&gt;5' double strand exonuclease that can open hairpins. It also has a 5' single-strand endonuclease activity.</text>
</comment>
<keyword evidence="4" id="KW-0233">DNA recombination</keyword>
<keyword evidence="1 4" id="KW-0540">Nuclease</keyword>
<dbReference type="EMBL" id="PCMW01000143">
    <property type="protein sequence ID" value="PDS21808.1"/>
    <property type="molecule type" value="Genomic_DNA"/>
</dbReference>
<dbReference type="AlphaFoldDB" id="A0A2H3K8D3"/>
<evidence type="ECO:0000313" key="7">
    <source>
        <dbReference type="Proteomes" id="UP000220828"/>
    </source>
</evidence>
<dbReference type="Pfam" id="PF00149">
    <property type="entry name" value="Metallophos"/>
    <property type="match status" value="1"/>
</dbReference>
<keyword evidence="3 4" id="KW-0269">Exonuclease</keyword>
<reference evidence="6 7" key="1">
    <citation type="submission" date="2017-09" db="EMBL/GenBank/DDBJ databases">
        <title>Whole genomes of Flavobacteriaceae.</title>
        <authorList>
            <person name="Stine C."/>
            <person name="Li C."/>
            <person name="Tadesse D."/>
        </authorList>
    </citation>
    <scope>NUCLEOTIDE SEQUENCE [LARGE SCALE GENOMIC DNA]</scope>
    <source>
        <strain evidence="6 7">ATCC 35036</strain>
    </source>
</reference>
<dbReference type="GO" id="GO:0006310">
    <property type="term" value="P:DNA recombination"/>
    <property type="evidence" value="ECO:0007669"/>
    <property type="project" value="UniProtKB-KW"/>
</dbReference>
<dbReference type="Proteomes" id="UP000220828">
    <property type="component" value="Unassembled WGS sequence"/>
</dbReference>
<protein>
    <recommendedName>
        <fullName evidence="4">Nuclease SbcCD subunit D</fullName>
    </recommendedName>
</protein>
<keyword evidence="4" id="KW-0235">DNA replication</keyword>
<evidence type="ECO:0000256" key="1">
    <source>
        <dbReference type="ARBA" id="ARBA00022722"/>
    </source>
</evidence>
<dbReference type="GO" id="GO:0006260">
    <property type="term" value="P:DNA replication"/>
    <property type="evidence" value="ECO:0007669"/>
    <property type="project" value="UniProtKB-KW"/>
</dbReference>
<accession>A0A2H3K8D3</accession>
<dbReference type="InterPro" id="IPR004593">
    <property type="entry name" value="SbcD"/>
</dbReference>
<comment type="subunit">
    <text evidence="4">Heterodimer of SbcC and SbcD.</text>
</comment>
<dbReference type="Gene3D" id="3.60.21.10">
    <property type="match status" value="1"/>
</dbReference>
<keyword evidence="4" id="KW-0255">Endonuclease</keyword>
<proteinExistence type="inferred from homology"/>
<dbReference type="NCBIfam" id="TIGR00619">
    <property type="entry name" value="sbcd"/>
    <property type="match status" value="1"/>
</dbReference>
<organism evidence="6 7">
    <name type="scientific">Flavobacterium branchiophilum</name>
    <dbReference type="NCBI Taxonomy" id="55197"/>
    <lineage>
        <taxon>Bacteria</taxon>
        <taxon>Pseudomonadati</taxon>
        <taxon>Bacteroidota</taxon>
        <taxon>Flavobacteriia</taxon>
        <taxon>Flavobacteriales</taxon>
        <taxon>Flavobacteriaceae</taxon>
        <taxon>Flavobacterium</taxon>
    </lineage>
</organism>
<comment type="caution">
    <text evidence="6">The sequence shown here is derived from an EMBL/GenBank/DDBJ whole genome shotgun (WGS) entry which is preliminary data.</text>
</comment>
<name>A0A2H3K8D3_9FLAO</name>
<evidence type="ECO:0000259" key="5">
    <source>
        <dbReference type="Pfam" id="PF00149"/>
    </source>
</evidence>
<evidence type="ECO:0000256" key="3">
    <source>
        <dbReference type="ARBA" id="ARBA00022839"/>
    </source>
</evidence>
<feature type="domain" description="Calcineurin-like phosphoesterase" evidence="5">
    <location>
        <begin position="3"/>
        <end position="92"/>
    </location>
</feature>
<dbReference type="RefSeq" id="WP_097554967.1">
    <property type="nucleotide sequence ID" value="NZ_PCMW01000143.1"/>
</dbReference>
<evidence type="ECO:0000256" key="2">
    <source>
        <dbReference type="ARBA" id="ARBA00022801"/>
    </source>
</evidence>
<dbReference type="OrthoDB" id="9773856at2"/>
<evidence type="ECO:0000256" key="4">
    <source>
        <dbReference type="RuleBase" id="RU363069"/>
    </source>
</evidence>
<sequence length="414" mass="46294">MGLKILHTADWHLGKKLDDFSRLEEQQLVLDEICQIADANQVDIVLIAGDLFDTFNPSAEAQDLFYKTVHRLSKNGSRAVIAIAGNHDKPERIEAPHPLAEANGILFCGFPNTVIQPFTTDSGMAVTRSGEGFLELKMPHNPTPFRLIFTPYANEIRLKTALNTATNEQALGDLLQQKWQLLAAAYCDTEGVNFLMAHLYFMKKNGPMEAEPDGEKSILHIGGAPPVFTDQIPPQIQYTALGHLHQYQCVDDSVAPVLYSSSPLCYSFSEAGQTKKVVIIEAECNQKATYFSVDLKQGRPLLRRTFSAIADAVDWLSNHQNAYVELTILTENYIDGADRKQLADAHPYIIDVIPQIVGSNDNNHLTAINPFLIDETQNMEQLFLDYFKYKHNNAEPTDALLDLLKEVIHQNDTI</sequence>
<gene>
    <name evidence="4" type="primary">sbcD</name>
    <name evidence="6" type="ORF">B0A77_15045</name>
</gene>
<dbReference type="PANTHER" id="PTHR30337">
    <property type="entry name" value="COMPONENT OF ATP-DEPENDENT DSDNA EXONUCLEASE"/>
    <property type="match status" value="1"/>
</dbReference>
<dbReference type="InterPro" id="IPR004843">
    <property type="entry name" value="Calcineurin-like_PHP"/>
</dbReference>
<dbReference type="InterPro" id="IPR041796">
    <property type="entry name" value="Mre11_N"/>
</dbReference>
<evidence type="ECO:0000313" key="6">
    <source>
        <dbReference type="EMBL" id="PDS21808.1"/>
    </source>
</evidence>
<dbReference type="GO" id="GO:0008408">
    <property type="term" value="F:3'-5' exonuclease activity"/>
    <property type="evidence" value="ECO:0007669"/>
    <property type="project" value="InterPro"/>
</dbReference>
<dbReference type="CDD" id="cd00840">
    <property type="entry name" value="MPP_Mre11_N"/>
    <property type="match status" value="1"/>
</dbReference>
<keyword evidence="2 4" id="KW-0378">Hydrolase</keyword>
<dbReference type="InterPro" id="IPR050535">
    <property type="entry name" value="DNA_Repair-Maintenance_Comp"/>
</dbReference>
<dbReference type="SUPFAM" id="SSF56300">
    <property type="entry name" value="Metallo-dependent phosphatases"/>
    <property type="match status" value="1"/>
</dbReference>